<organism evidence="2 3">
    <name type="scientific">Cryobacterium arcticum</name>
    <dbReference type="NCBI Taxonomy" id="670052"/>
    <lineage>
        <taxon>Bacteria</taxon>
        <taxon>Bacillati</taxon>
        <taxon>Actinomycetota</taxon>
        <taxon>Actinomycetes</taxon>
        <taxon>Micrococcales</taxon>
        <taxon>Microbacteriaceae</taxon>
        <taxon>Cryobacterium</taxon>
    </lineage>
</organism>
<keyword evidence="3" id="KW-1185">Reference proteome</keyword>
<gene>
    <name evidence="2" type="ORF">CTB96_01450</name>
</gene>
<dbReference type="Proteomes" id="UP000246722">
    <property type="component" value="Unassembled WGS sequence"/>
</dbReference>
<dbReference type="AlphaFoldDB" id="A0A318A1U8"/>
<dbReference type="SUPFAM" id="SSF50331">
    <property type="entry name" value="MOP-like"/>
    <property type="match status" value="1"/>
</dbReference>
<accession>A0A318A1U8</accession>
<name>A0A318A1U8_9MICO</name>
<dbReference type="EMBL" id="QHLY01000004">
    <property type="protein sequence ID" value="PXA72795.1"/>
    <property type="molecule type" value="Genomic_DNA"/>
</dbReference>
<dbReference type="InterPro" id="IPR008995">
    <property type="entry name" value="Mo/tungstate-bd_C_term_dom"/>
</dbReference>
<feature type="signal peptide" evidence="1">
    <location>
        <begin position="1"/>
        <end position="25"/>
    </location>
</feature>
<reference evidence="2 3" key="1">
    <citation type="submission" date="2018-05" db="EMBL/GenBank/DDBJ databases">
        <title>Genetic diversity of glacier-inhabiting Cryobacterium bacteria in China and description of Cryobacterium mengkeensis sp. nov. and Arthrobacter glacialis sp. nov.</title>
        <authorList>
            <person name="Liu Q."/>
            <person name="Xin Y.-H."/>
        </authorList>
    </citation>
    <scope>NUCLEOTIDE SEQUENCE [LARGE SCALE GENOMIC DNA]</scope>
    <source>
        <strain evidence="2 3">SK-1</strain>
    </source>
</reference>
<keyword evidence="1" id="KW-0732">Signal</keyword>
<dbReference type="PROSITE" id="PS51257">
    <property type="entry name" value="PROKAR_LIPOPROTEIN"/>
    <property type="match status" value="1"/>
</dbReference>
<comment type="caution">
    <text evidence="2">The sequence shown here is derived from an EMBL/GenBank/DDBJ whole genome shotgun (WGS) entry which is preliminary data.</text>
</comment>
<feature type="chain" id="PRO_5016340379" evidence="1">
    <location>
        <begin position="26"/>
        <end position="375"/>
    </location>
</feature>
<proteinExistence type="predicted"/>
<sequence>MHRITISGFGALIVTLVVSGCAASAADVEPSNVATPFVAGDDFLCDGLSIPGEALEDRVPLSAIDEAGRTALAEAVWDDGSPVGMPSGEGWYVATSTDDLVSVMRDVEVVADPVSPAIAPDREVQTVTWVDNATNLPPGWYGASSSRCALTVDLGDLTVPEVEFQSPPDPLSQELRLLVTEETCNGGDDAEGRIEVVSLDETDDQVDLILGVRPEDGVHTCPSNPATPFTVTLSEPLGAREVVDASLAAPRALKVRGPLLEALAAGSDCEQTPLMLRATPSAPTAGETVTVTTTPEHCPVTDALAGEVIVRLGTGDTPTGARIEKGSGQAVVVTIPSGLTGDGYLMLVPDRDCEDVLTTADCHYPFAEVTIEAAR</sequence>
<dbReference type="OrthoDB" id="5194705at2"/>
<dbReference type="RefSeq" id="WP_110125123.1">
    <property type="nucleotide sequence ID" value="NZ_QHLY01000004.1"/>
</dbReference>
<protein>
    <submittedName>
        <fullName evidence="2">Uncharacterized protein</fullName>
    </submittedName>
</protein>
<evidence type="ECO:0000313" key="2">
    <source>
        <dbReference type="EMBL" id="PXA72795.1"/>
    </source>
</evidence>
<evidence type="ECO:0000256" key="1">
    <source>
        <dbReference type="SAM" id="SignalP"/>
    </source>
</evidence>
<evidence type="ECO:0000313" key="3">
    <source>
        <dbReference type="Proteomes" id="UP000246722"/>
    </source>
</evidence>